<evidence type="ECO:0000259" key="2">
    <source>
        <dbReference type="Pfam" id="PF13372"/>
    </source>
</evidence>
<gene>
    <name evidence="3" type="ORF">GD597_00890</name>
</gene>
<feature type="domain" description="Alginate export" evidence="2">
    <location>
        <begin position="61"/>
        <end position="353"/>
    </location>
</feature>
<evidence type="ECO:0000256" key="1">
    <source>
        <dbReference type="SAM" id="SignalP"/>
    </source>
</evidence>
<dbReference type="Pfam" id="PF13372">
    <property type="entry name" value="Alginate_exp"/>
    <property type="match status" value="1"/>
</dbReference>
<evidence type="ECO:0000313" key="4">
    <source>
        <dbReference type="Proteomes" id="UP000598971"/>
    </source>
</evidence>
<keyword evidence="1" id="KW-0732">Signal</keyword>
<dbReference type="EMBL" id="WHPF01000001">
    <property type="protein sequence ID" value="NNV53993.1"/>
    <property type="molecule type" value="Genomic_DNA"/>
</dbReference>
<proteinExistence type="predicted"/>
<dbReference type="AlphaFoldDB" id="A0A8J8FCF5"/>
<sequence>MANHRRSKLTLIAFALFVSITAFSQDSTKTKLSLSDSLRIAYAKIDSLKIATTPTKKENSLTISLDLRTRTELKHGYRTIPTQDTLAAVFTNQRTRINFDFKGKRLDFFASLQDTRQWGQQDPREGQTVSSPTPATTYPLYMFETYIEPHFNDKWSVRIGRQRVMYDNQRLFAENDWRLPGNSHDAVRLIYNNKINFTNEFLGAYNQYGENTFTSNYKPTGFSNYKVLLVDYLNWKISDKVNFLTINTADGYQSSKPNDYKTTYMRFTNGGRLEYSTYNWYVTFSGYYQHGKDSSGVKMKAFYIQPEIKYTNQKLTVRLGMEYVSGQDTSKHETVDKNFVPLYGVAHRFMGNMDFFTTFPTDLNKAGLVNPYLFFSYQKKKVLIRCENHLFYSQSRFLNKGVEIKKYLGFENDWRINYKPTSVIDIEGGFCWAVLTESATIIKKGGDTKAFPYFSYLSLKFTPTLGKFTF</sequence>
<dbReference type="InterPro" id="IPR025388">
    <property type="entry name" value="Alginate_export_dom"/>
</dbReference>
<feature type="chain" id="PRO_5035302638" description="Alginate export domain-containing protein" evidence="1">
    <location>
        <begin position="25"/>
        <end position="470"/>
    </location>
</feature>
<protein>
    <recommendedName>
        <fullName evidence="2">Alginate export domain-containing protein</fullName>
    </recommendedName>
</protein>
<organism evidence="3 4">
    <name type="scientific">Limnovirga soli</name>
    <dbReference type="NCBI Taxonomy" id="2656915"/>
    <lineage>
        <taxon>Bacteria</taxon>
        <taxon>Pseudomonadati</taxon>
        <taxon>Bacteroidota</taxon>
        <taxon>Chitinophagia</taxon>
        <taxon>Chitinophagales</taxon>
        <taxon>Chitinophagaceae</taxon>
        <taxon>Limnovirga</taxon>
    </lineage>
</organism>
<dbReference type="Proteomes" id="UP000598971">
    <property type="component" value="Unassembled WGS sequence"/>
</dbReference>
<accession>A0A8J8FCF5</accession>
<dbReference type="SUPFAM" id="SSF56935">
    <property type="entry name" value="Porins"/>
    <property type="match status" value="1"/>
</dbReference>
<dbReference type="RefSeq" id="WP_171605913.1">
    <property type="nucleotide sequence ID" value="NZ_WHPF01000001.1"/>
</dbReference>
<evidence type="ECO:0000313" key="3">
    <source>
        <dbReference type="EMBL" id="NNV53993.1"/>
    </source>
</evidence>
<feature type="signal peptide" evidence="1">
    <location>
        <begin position="1"/>
        <end position="24"/>
    </location>
</feature>
<comment type="caution">
    <text evidence="3">The sequence shown here is derived from an EMBL/GenBank/DDBJ whole genome shotgun (WGS) entry which is preliminary data.</text>
</comment>
<reference evidence="3" key="1">
    <citation type="submission" date="2019-10" db="EMBL/GenBank/DDBJ databases">
        <title>Draft genome sequence of Panacibacter sp. KCS-6.</title>
        <authorList>
            <person name="Yim K.J."/>
        </authorList>
    </citation>
    <scope>NUCLEOTIDE SEQUENCE</scope>
    <source>
        <strain evidence="3">KCS-6</strain>
    </source>
</reference>
<name>A0A8J8FCF5_9BACT</name>
<keyword evidence="4" id="KW-1185">Reference proteome</keyword>